<dbReference type="RefSeq" id="WP_193992905.1">
    <property type="nucleotide sequence ID" value="NZ_JADEXP010000065.1"/>
</dbReference>
<sequence>MVNHKESSSQQRLSTENNAQQEMLQSILSTQPYPWSPAEASEYFSEPTAAGNELAFSDEEAQLGWQTLSAQLDTLWGESSVGKLSVQAALAERFARRLTQDVIDQITAQATQMVQTGRPLAEQIIGCVRDTLTSWDETDLQVMARPLAHAMRGQEEILDATIDSVRDLEWEALSPMEQARISLAAARWSIDYINEQK</sequence>
<accession>A0A928ZTS0</accession>
<gene>
    <name evidence="1" type="ORF">IQ260_09705</name>
</gene>
<keyword evidence="2" id="KW-1185">Reference proteome</keyword>
<evidence type="ECO:0000313" key="2">
    <source>
        <dbReference type="Proteomes" id="UP000615026"/>
    </source>
</evidence>
<dbReference type="AlphaFoldDB" id="A0A928ZTS0"/>
<reference evidence="1" key="1">
    <citation type="submission" date="2020-10" db="EMBL/GenBank/DDBJ databases">
        <authorList>
            <person name="Castelo-Branco R."/>
            <person name="Eusebio N."/>
            <person name="Adriana R."/>
            <person name="Vieira A."/>
            <person name="Brugerolle De Fraissinette N."/>
            <person name="Rezende De Castro R."/>
            <person name="Schneider M.P."/>
            <person name="Vasconcelos V."/>
            <person name="Leao P.N."/>
        </authorList>
    </citation>
    <scope>NUCLEOTIDE SEQUENCE</scope>
    <source>
        <strain evidence="1">LEGE 11479</strain>
    </source>
</reference>
<organism evidence="1 2">
    <name type="scientific">Leptolyngbya cf. ectocarpi LEGE 11479</name>
    <dbReference type="NCBI Taxonomy" id="1828722"/>
    <lineage>
        <taxon>Bacteria</taxon>
        <taxon>Bacillati</taxon>
        <taxon>Cyanobacteriota</taxon>
        <taxon>Cyanophyceae</taxon>
        <taxon>Leptolyngbyales</taxon>
        <taxon>Leptolyngbyaceae</taxon>
        <taxon>Leptolyngbya group</taxon>
        <taxon>Leptolyngbya</taxon>
    </lineage>
</organism>
<name>A0A928ZTS0_LEPEC</name>
<dbReference type="Proteomes" id="UP000615026">
    <property type="component" value="Unassembled WGS sequence"/>
</dbReference>
<comment type="caution">
    <text evidence="1">The sequence shown here is derived from an EMBL/GenBank/DDBJ whole genome shotgun (WGS) entry which is preliminary data.</text>
</comment>
<proteinExistence type="predicted"/>
<protein>
    <submittedName>
        <fullName evidence="1">Uncharacterized protein</fullName>
    </submittedName>
</protein>
<dbReference type="EMBL" id="JADEXP010000065">
    <property type="protein sequence ID" value="MBE9066929.1"/>
    <property type="molecule type" value="Genomic_DNA"/>
</dbReference>
<evidence type="ECO:0000313" key="1">
    <source>
        <dbReference type="EMBL" id="MBE9066929.1"/>
    </source>
</evidence>